<dbReference type="SUPFAM" id="SSF51338">
    <property type="entry name" value="Composite domain of metallo-dependent hydrolases"/>
    <property type="match status" value="1"/>
</dbReference>
<dbReference type="Gene3D" id="2.30.40.10">
    <property type="entry name" value="Urease, subunit C, domain 1"/>
    <property type="match status" value="1"/>
</dbReference>
<sequence length="381" mass="41145">MLNPDILITGAHVIDPTRKVDEIADVRIVGDAIIDPKTPVTSATMNIDARGYYLFPGLIDFHAHVFSQGTEYGVPADLATLPFGVTTVVDAGSAGSANYELFHRQIISQSQVRIKSFLAVSSPGQTWDEENQDPAKYDIEKIKMLFRRYPDNLAGLKLKQERGVVGELGVEPMRASVAVAEALGCPVAVHTTDPVIPADELARLFRPGDIYAHAFHGKGSTIIGADGHVLAGILEARRRGVIFDCAHGRSHFSLKTAGRAIGEGFYPDVISSDLSRFSFNKAPAFNLPWVMSKLLALGMPLYDIVAAVTATPARLLNLSFDIGTLAPGACADVALFRLAAGRPVFEDIHGESLVGENLLIPQITWRAGEMVYRQNGFAPLN</sequence>
<proteinExistence type="predicted"/>
<dbReference type="SUPFAM" id="SSF51556">
    <property type="entry name" value="Metallo-dependent hydrolases"/>
    <property type="match status" value="1"/>
</dbReference>
<keyword evidence="3" id="KW-1185">Reference proteome</keyword>
<dbReference type="GO" id="GO:0016787">
    <property type="term" value="F:hydrolase activity"/>
    <property type="evidence" value="ECO:0007669"/>
    <property type="project" value="UniProtKB-KW"/>
</dbReference>
<dbReference type="InterPro" id="IPR032466">
    <property type="entry name" value="Metal_Hydrolase"/>
</dbReference>
<accession>A0ABY2SIF0</accession>
<dbReference type="PANTHER" id="PTHR42717:SF1">
    <property type="entry name" value="IMIDAZOLONEPROPIONASE AND RELATED AMIDOHYDROLASES"/>
    <property type="match status" value="1"/>
</dbReference>
<evidence type="ECO:0000259" key="1">
    <source>
        <dbReference type="Pfam" id="PF01979"/>
    </source>
</evidence>
<protein>
    <submittedName>
        <fullName evidence="2">Metallo-dependent hydrolase</fullName>
    </submittedName>
</protein>
<dbReference type="Gene3D" id="3.20.20.140">
    <property type="entry name" value="Metal-dependent hydrolases"/>
    <property type="match status" value="1"/>
</dbReference>
<reference evidence="2 3" key="1">
    <citation type="submission" date="2019-04" db="EMBL/GenBank/DDBJ databases">
        <authorList>
            <person name="Li M."/>
            <person name="Gao C."/>
        </authorList>
    </citation>
    <scope>NUCLEOTIDE SEQUENCE [LARGE SCALE GENOMIC DNA]</scope>
    <source>
        <strain evidence="2 3">BGMRC 2031</strain>
    </source>
</reference>
<dbReference type="EMBL" id="SZPQ01000021">
    <property type="protein sequence ID" value="TKI05179.1"/>
    <property type="molecule type" value="Genomic_DNA"/>
</dbReference>
<comment type="caution">
    <text evidence="2">The sequence shown here is derived from an EMBL/GenBank/DDBJ whole genome shotgun (WGS) entry which is preliminary data.</text>
</comment>
<dbReference type="Pfam" id="PF01979">
    <property type="entry name" value="Amidohydro_1"/>
    <property type="match status" value="1"/>
</dbReference>
<dbReference type="Proteomes" id="UP000305202">
    <property type="component" value="Unassembled WGS sequence"/>
</dbReference>
<name>A0ABY2SIF0_9HYPH</name>
<dbReference type="NCBIfam" id="NF009060">
    <property type="entry name" value="PRK12394.1"/>
    <property type="match status" value="1"/>
</dbReference>
<evidence type="ECO:0000313" key="3">
    <source>
        <dbReference type="Proteomes" id="UP000305202"/>
    </source>
</evidence>
<dbReference type="RefSeq" id="WP_136990962.1">
    <property type="nucleotide sequence ID" value="NZ_SZPQ01000021.1"/>
</dbReference>
<dbReference type="InterPro" id="IPR020043">
    <property type="entry name" value="Deacetylase_Atu3266-like"/>
</dbReference>
<keyword evidence="2" id="KW-0378">Hydrolase</keyword>
<dbReference type="InterPro" id="IPR011059">
    <property type="entry name" value="Metal-dep_hydrolase_composite"/>
</dbReference>
<gene>
    <name evidence="2" type="ORF">FCN80_14905</name>
</gene>
<evidence type="ECO:0000313" key="2">
    <source>
        <dbReference type="EMBL" id="TKI05179.1"/>
    </source>
</evidence>
<feature type="domain" description="Amidohydrolase-related" evidence="1">
    <location>
        <begin position="53"/>
        <end position="338"/>
    </location>
</feature>
<dbReference type="PANTHER" id="PTHR42717">
    <property type="entry name" value="DIHYDROOROTASE-RELATED"/>
    <property type="match status" value="1"/>
</dbReference>
<dbReference type="InterPro" id="IPR006680">
    <property type="entry name" value="Amidohydro-rel"/>
</dbReference>
<organism evidence="2 3">
    <name type="scientific">Martelella alba</name>
    <dbReference type="NCBI Taxonomy" id="2590451"/>
    <lineage>
        <taxon>Bacteria</taxon>
        <taxon>Pseudomonadati</taxon>
        <taxon>Pseudomonadota</taxon>
        <taxon>Alphaproteobacteria</taxon>
        <taxon>Hyphomicrobiales</taxon>
        <taxon>Aurantimonadaceae</taxon>
        <taxon>Martelella</taxon>
    </lineage>
</organism>